<dbReference type="Pfam" id="PF00501">
    <property type="entry name" value="AMP-binding"/>
    <property type="match status" value="1"/>
</dbReference>
<dbReference type="AlphaFoldDB" id="A0AAN8YL23"/>
<name>A0AAN8YL23_SOLBU</name>
<keyword evidence="3" id="KW-1185">Reference proteome</keyword>
<evidence type="ECO:0000313" key="2">
    <source>
        <dbReference type="EMBL" id="KAK6792928.1"/>
    </source>
</evidence>
<organism evidence="2 3">
    <name type="scientific">Solanum bulbocastanum</name>
    <name type="common">Wild potato</name>
    <dbReference type="NCBI Taxonomy" id="147425"/>
    <lineage>
        <taxon>Eukaryota</taxon>
        <taxon>Viridiplantae</taxon>
        <taxon>Streptophyta</taxon>
        <taxon>Embryophyta</taxon>
        <taxon>Tracheophyta</taxon>
        <taxon>Spermatophyta</taxon>
        <taxon>Magnoliopsida</taxon>
        <taxon>eudicotyledons</taxon>
        <taxon>Gunneridae</taxon>
        <taxon>Pentapetalae</taxon>
        <taxon>asterids</taxon>
        <taxon>lamiids</taxon>
        <taxon>Solanales</taxon>
        <taxon>Solanaceae</taxon>
        <taxon>Solanoideae</taxon>
        <taxon>Solaneae</taxon>
        <taxon>Solanum</taxon>
    </lineage>
</organism>
<dbReference type="InterPro" id="IPR000873">
    <property type="entry name" value="AMP-dep_synth/lig_dom"/>
</dbReference>
<evidence type="ECO:0000259" key="1">
    <source>
        <dbReference type="Pfam" id="PF00501"/>
    </source>
</evidence>
<protein>
    <recommendedName>
        <fullName evidence="1">AMP-dependent synthetase/ligase domain-containing protein</fullName>
    </recommendedName>
</protein>
<sequence length="222" mass="25041">MNYENYDPFFPDQPVVDLYLPIWAELSSFKSKPAFIWAEDGPLVQFSSITYEELNSSAQCISSELLLCLRKNDTVLVLCSPGLEFVEVIFGCHRAGVLAVPISPPHPFFSSVNWYHLLRVVSQTRPKVAIAKREYIKHVEKYVARSSNKKLSEALKKVRWISTEDLKGKKMKMQVENGYNCCNADDVYLIQYTSGTTAIPKPVLVTAGSAAHNVRVARKAYC</sequence>
<dbReference type="InterPro" id="IPR042099">
    <property type="entry name" value="ANL_N_sf"/>
</dbReference>
<gene>
    <name evidence="2" type="ORF">RDI58_012009</name>
</gene>
<dbReference type="SUPFAM" id="SSF56801">
    <property type="entry name" value="Acetyl-CoA synthetase-like"/>
    <property type="match status" value="1"/>
</dbReference>
<evidence type="ECO:0000313" key="3">
    <source>
        <dbReference type="Proteomes" id="UP001371456"/>
    </source>
</evidence>
<dbReference type="Proteomes" id="UP001371456">
    <property type="component" value="Unassembled WGS sequence"/>
</dbReference>
<reference evidence="2 3" key="1">
    <citation type="submission" date="2024-02" db="EMBL/GenBank/DDBJ databases">
        <title>de novo genome assembly of Solanum bulbocastanum strain 11H21.</title>
        <authorList>
            <person name="Hosaka A.J."/>
        </authorList>
    </citation>
    <scope>NUCLEOTIDE SEQUENCE [LARGE SCALE GENOMIC DNA]</scope>
    <source>
        <tissue evidence="2">Young leaves</tissue>
    </source>
</reference>
<feature type="domain" description="AMP-dependent synthetase/ligase" evidence="1">
    <location>
        <begin position="29"/>
        <end position="216"/>
    </location>
</feature>
<proteinExistence type="predicted"/>
<accession>A0AAN8YL23</accession>
<dbReference type="PANTHER" id="PTHR22754">
    <property type="entry name" value="DISCO-INTERACTING PROTEIN 2 DIP2 -RELATED"/>
    <property type="match status" value="1"/>
</dbReference>
<dbReference type="PANTHER" id="PTHR22754:SF40">
    <property type="entry name" value="OS01G0636300 PROTEIN"/>
    <property type="match status" value="1"/>
</dbReference>
<dbReference type="Gene3D" id="3.40.50.12780">
    <property type="entry name" value="N-terminal domain of ligase-like"/>
    <property type="match status" value="1"/>
</dbReference>
<dbReference type="EMBL" id="JBANQN010000004">
    <property type="protein sequence ID" value="KAK6792928.1"/>
    <property type="molecule type" value="Genomic_DNA"/>
</dbReference>
<comment type="caution">
    <text evidence="2">The sequence shown here is derived from an EMBL/GenBank/DDBJ whole genome shotgun (WGS) entry which is preliminary data.</text>
</comment>